<dbReference type="SUPFAM" id="SSF53756">
    <property type="entry name" value="UDP-Glycosyltransferase/glycogen phosphorylase"/>
    <property type="match status" value="1"/>
</dbReference>
<dbReference type="AlphaFoldDB" id="A0ABD1VWQ2"/>
<dbReference type="GO" id="GO:0016740">
    <property type="term" value="F:transferase activity"/>
    <property type="evidence" value="ECO:0007669"/>
    <property type="project" value="UniProtKB-KW"/>
</dbReference>
<dbReference type="PANTHER" id="PTHR11926:SF1374">
    <property type="entry name" value="UDP-GLYCOSYLTRANSFERASE 76F1-RELATED"/>
    <property type="match status" value="1"/>
</dbReference>
<keyword evidence="2" id="KW-0808">Transferase</keyword>
<dbReference type="Gene3D" id="3.40.50.2000">
    <property type="entry name" value="Glycogen Phosphorylase B"/>
    <property type="match status" value="1"/>
</dbReference>
<proteinExistence type="inferred from homology"/>
<dbReference type="Pfam" id="PF00201">
    <property type="entry name" value="UDPGT"/>
    <property type="match status" value="1"/>
</dbReference>
<keyword evidence="4" id="KW-1185">Reference proteome</keyword>
<comment type="similarity">
    <text evidence="1">Belongs to the UDP-glycosyltransferase family.</text>
</comment>
<comment type="caution">
    <text evidence="3">The sequence shown here is derived from an EMBL/GenBank/DDBJ whole genome shotgun (WGS) entry which is preliminary data.</text>
</comment>
<dbReference type="PANTHER" id="PTHR11926">
    <property type="entry name" value="GLUCOSYL/GLUCURONOSYL TRANSFERASES"/>
    <property type="match status" value="1"/>
</dbReference>
<dbReference type="InterPro" id="IPR002213">
    <property type="entry name" value="UDP_glucos_trans"/>
</dbReference>
<dbReference type="EMBL" id="JBFOLK010000001">
    <property type="protein sequence ID" value="KAL2541671.1"/>
    <property type="molecule type" value="Genomic_DNA"/>
</dbReference>
<sequence length="174" mass="19337">MWMENPAIHRPLHSIQPPVPPIGWRVIFIPFSSLGLQKGTGNKSISYPDCNWIKLACPGSFWEEDQSCLAWINSQLAESAESDSEKVQSKNPPQDEVLAHPVVCAFFTHSGWNSAMITEKMIRDIMVVPRDDFLKKADHMADLARKAVSEGGSSCCSLTIYGAVTRDEFLSSLL</sequence>
<dbReference type="Proteomes" id="UP001604336">
    <property type="component" value="Unassembled WGS sequence"/>
</dbReference>
<name>A0ABD1VWQ2_9LAMI</name>
<evidence type="ECO:0000256" key="2">
    <source>
        <dbReference type="ARBA" id="ARBA00022679"/>
    </source>
</evidence>
<accession>A0ABD1VWQ2</accession>
<reference evidence="4" key="1">
    <citation type="submission" date="2024-07" db="EMBL/GenBank/DDBJ databases">
        <title>Two chromosome-level genome assemblies of Korean endemic species Abeliophyllum distichum and Forsythia ovata (Oleaceae).</title>
        <authorList>
            <person name="Jang H."/>
        </authorList>
    </citation>
    <scope>NUCLEOTIDE SEQUENCE [LARGE SCALE GENOMIC DNA]</scope>
</reference>
<protein>
    <submittedName>
        <fullName evidence="3">Glycosyltransferase</fullName>
    </submittedName>
</protein>
<gene>
    <name evidence="3" type="ORF">Adt_02649</name>
</gene>
<evidence type="ECO:0000256" key="1">
    <source>
        <dbReference type="ARBA" id="ARBA00009995"/>
    </source>
</evidence>
<evidence type="ECO:0000313" key="4">
    <source>
        <dbReference type="Proteomes" id="UP001604336"/>
    </source>
</evidence>
<evidence type="ECO:0000313" key="3">
    <source>
        <dbReference type="EMBL" id="KAL2541671.1"/>
    </source>
</evidence>
<organism evidence="3 4">
    <name type="scientific">Abeliophyllum distichum</name>
    <dbReference type="NCBI Taxonomy" id="126358"/>
    <lineage>
        <taxon>Eukaryota</taxon>
        <taxon>Viridiplantae</taxon>
        <taxon>Streptophyta</taxon>
        <taxon>Embryophyta</taxon>
        <taxon>Tracheophyta</taxon>
        <taxon>Spermatophyta</taxon>
        <taxon>Magnoliopsida</taxon>
        <taxon>eudicotyledons</taxon>
        <taxon>Gunneridae</taxon>
        <taxon>Pentapetalae</taxon>
        <taxon>asterids</taxon>
        <taxon>lamiids</taxon>
        <taxon>Lamiales</taxon>
        <taxon>Oleaceae</taxon>
        <taxon>Forsythieae</taxon>
        <taxon>Abeliophyllum</taxon>
    </lineage>
</organism>